<dbReference type="CDD" id="cd19534">
    <property type="entry name" value="E_NRPS"/>
    <property type="match status" value="1"/>
</dbReference>
<dbReference type="GO" id="GO:0043041">
    <property type="term" value="P:amino acid activation for nonribosomal peptide biosynthetic process"/>
    <property type="evidence" value="ECO:0007669"/>
    <property type="project" value="UniProtKB-ARBA"/>
</dbReference>
<keyword evidence="4" id="KW-0597">Phosphoprotein</keyword>
<dbReference type="CDD" id="cd19543">
    <property type="entry name" value="DCL_NRPS"/>
    <property type="match status" value="1"/>
</dbReference>
<dbReference type="GO" id="GO:0003824">
    <property type="term" value="F:catalytic activity"/>
    <property type="evidence" value="ECO:0007669"/>
    <property type="project" value="InterPro"/>
</dbReference>
<proteinExistence type="inferred from homology"/>
<dbReference type="Gene3D" id="2.30.38.10">
    <property type="entry name" value="Luciferase, Domain 3"/>
    <property type="match status" value="1"/>
</dbReference>
<feature type="domain" description="Carrier" evidence="5">
    <location>
        <begin position="2092"/>
        <end position="2167"/>
    </location>
</feature>
<dbReference type="Pfam" id="PF13193">
    <property type="entry name" value="AMP-binding_C"/>
    <property type="match status" value="1"/>
</dbReference>
<evidence type="ECO:0000313" key="6">
    <source>
        <dbReference type="EMBL" id="NYG35446.1"/>
    </source>
</evidence>
<dbReference type="Pfam" id="PF00668">
    <property type="entry name" value="Condensation"/>
    <property type="match status" value="3"/>
</dbReference>
<dbReference type="InterPro" id="IPR001242">
    <property type="entry name" value="Condensation_dom"/>
</dbReference>
<dbReference type="Gene3D" id="3.40.50.1820">
    <property type="entry name" value="alpha/beta hydrolase"/>
    <property type="match status" value="1"/>
</dbReference>
<dbReference type="InterPro" id="IPR000873">
    <property type="entry name" value="AMP-dep_synth/lig_dom"/>
</dbReference>
<dbReference type="InterPro" id="IPR001031">
    <property type="entry name" value="Thioesterase"/>
</dbReference>
<dbReference type="InterPro" id="IPR041464">
    <property type="entry name" value="TubC_N"/>
</dbReference>
<reference evidence="6 7" key="1">
    <citation type="submission" date="2020-07" db="EMBL/GenBank/DDBJ databases">
        <title>Genomic Encyclopedia of Archaeal and Bacterial Type Strains, Phase II (KMG-II): from individual species to whole genera.</title>
        <authorList>
            <person name="Goeker M."/>
        </authorList>
    </citation>
    <scope>NUCLEOTIDE SEQUENCE [LARGE SCALE GENOMIC DNA]</scope>
    <source>
        <strain evidence="6 7">DSM 21226</strain>
    </source>
</reference>
<dbReference type="InterPro" id="IPR006162">
    <property type="entry name" value="Ppantetheine_attach_site"/>
</dbReference>
<dbReference type="InterPro" id="IPR023213">
    <property type="entry name" value="CAT-like_dom_sf"/>
</dbReference>
<dbReference type="PANTHER" id="PTHR45398">
    <property type="match status" value="1"/>
</dbReference>
<dbReference type="SUPFAM" id="SSF52777">
    <property type="entry name" value="CoA-dependent acyltransferases"/>
    <property type="match status" value="6"/>
</dbReference>
<dbReference type="RefSeq" id="WP_179636340.1">
    <property type="nucleotide sequence ID" value="NZ_JACCFH010000002.1"/>
</dbReference>
<dbReference type="FunFam" id="1.10.1200.10:FF:000005">
    <property type="entry name" value="Nonribosomal peptide synthetase 1"/>
    <property type="match status" value="2"/>
</dbReference>
<dbReference type="InterPro" id="IPR045851">
    <property type="entry name" value="AMP-bd_C_sf"/>
</dbReference>
<dbReference type="SUPFAM" id="SSF47336">
    <property type="entry name" value="ACP-like"/>
    <property type="match status" value="2"/>
</dbReference>
<dbReference type="Pfam" id="PF00550">
    <property type="entry name" value="PP-binding"/>
    <property type="match status" value="2"/>
</dbReference>
<dbReference type="InterPro" id="IPR010071">
    <property type="entry name" value="AA_adenyl_dom"/>
</dbReference>
<dbReference type="PROSITE" id="PS50075">
    <property type="entry name" value="CARRIER"/>
    <property type="match status" value="2"/>
</dbReference>
<dbReference type="Gene3D" id="1.10.10.1830">
    <property type="entry name" value="Non-ribosomal peptide synthase, adenylation domain"/>
    <property type="match status" value="1"/>
</dbReference>
<keyword evidence="7" id="KW-1185">Reference proteome</keyword>
<dbReference type="NCBIfam" id="TIGR01733">
    <property type="entry name" value="AA-adenyl-dom"/>
    <property type="match status" value="1"/>
</dbReference>
<dbReference type="Gene3D" id="3.30.559.10">
    <property type="entry name" value="Chloramphenicol acetyltransferase-like domain"/>
    <property type="match status" value="3"/>
</dbReference>
<dbReference type="FunFam" id="3.40.50.12780:FF:000012">
    <property type="entry name" value="Non-ribosomal peptide synthetase"/>
    <property type="match status" value="1"/>
</dbReference>
<dbReference type="FunFam" id="3.40.50.980:FF:000001">
    <property type="entry name" value="Non-ribosomal peptide synthetase"/>
    <property type="match status" value="1"/>
</dbReference>
<dbReference type="Gene3D" id="3.30.300.30">
    <property type="match status" value="1"/>
</dbReference>
<dbReference type="InterPro" id="IPR020845">
    <property type="entry name" value="AMP-binding_CS"/>
</dbReference>
<comment type="cofactor">
    <cofactor evidence="1">
        <name>pantetheine 4'-phosphate</name>
        <dbReference type="ChEBI" id="CHEBI:47942"/>
    </cofactor>
</comment>
<dbReference type="Proteomes" id="UP000518288">
    <property type="component" value="Unassembled WGS sequence"/>
</dbReference>
<dbReference type="FunFam" id="2.30.38.10:FF:000001">
    <property type="entry name" value="Non-ribosomal peptide synthetase PvdI"/>
    <property type="match status" value="1"/>
</dbReference>
<evidence type="ECO:0000259" key="5">
    <source>
        <dbReference type="PROSITE" id="PS50075"/>
    </source>
</evidence>
<protein>
    <submittedName>
        <fullName evidence="6">Amino acid adenylation domain-containing protein/non-ribosomal peptide synthase protein (TIGR01720 family)</fullName>
    </submittedName>
</protein>
<dbReference type="Pfam" id="PF00501">
    <property type="entry name" value="AMP-binding"/>
    <property type="match status" value="1"/>
</dbReference>
<dbReference type="EMBL" id="JACCFH010000002">
    <property type="protein sequence ID" value="NYG35446.1"/>
    <property type="molecule type" value="Genomic_DNA"/>
</dbReference>
<dbReference type="Pfam" id="PF18563">
    <property type="entry name" value="TubC_N"/>
    <property type="match status" value="1"/>
</dbReference>
<dbReference type="FunFam" id="3.30.300.30:FF:000010">
    <property type="entry name" value="Enterobactin synthetase component F"/>
    <property type="match status" value="1"/>
</dbReference>
<evidence type="ECO:0000256" key="4">
    <source>
        <dbReference type="ARBA" id="ARBA00022553"/>
    </source>
</evidence>
<evidence type="ECO:0000256" key="2">
    <source>
        <dbReference type="ARBA" id="ARBA00006432"/>
    </source>
</evidence>
<organism evidence="6 7">
    <name type="scientific">Sphaerotilus montanus</name>
    <dbReference type="NCBI Taxonomy" id="522889"/>
    <lineage>
        <taxon>Bacteria</taxon>
        <taxon>Pseudomonadati</taxon>
        <taxon>Pseudomonadota</taxon>
        <taxon>Betaproteobacteria</taxon>
        <taxon>Burkholderiales</taxon>
        <taxon>Sphaerotilaceae</taxon>
        <taxon>Sphaerotilus</taxon>
    </lineage>
</organism>
<dbReference type="PROSITE" id="PS00455">
    <property type="entry name" value="AMP_BINDING"/>
    <property type="match status" value="1"/>
</dbReference>
<comment type="caution">
    <text evidence="6">The sequence shown here is derived from an EMBL/GenBank/DDBJ whole genome shotgun (WGS) entry which is preliminary data.</text>
</comment>
<dbReference type="PANTHER" id="PTHR45398:SF1">
    <property type="entry name" value="ENZYME, PUTATIVE (JCVI)-RELATED"/>
    <property type="match status" value="1"/>
</dbReference>
<dbReference type="SMART" id="SM00824">
    <property type="entry name" value="PKS_TE"/>
    <property type="match status" value="1"/>
</dbReference>
<accession>A0A7Y9R3F8</accession>
<dbReference type="InterPro" id="IPR010060">
    <property type="entry name" value="NRPS_synth"/>
</dbReference>
<dbReference type="InterPro" id="IPR020802">
    <property type="entry name" value="TesA-like"/>
</dbReference>
<evidence type="ECO:0000256" key="1">
    <source>
        <dbReference type="ARBA" id="ARBA00001957"/>
    </source>
</evidence>
<dbReference type="SUPFAM" id="SSF53474">
    <property type="entry name" value="alpha/beta-Hydrolases"/>
    <property type="match status" value="1"/>
</dbReference>
<evidence type="ECO:0000256" key="3">
    <source>
        <dbReference type="ARBA" id="ARBA00022450"/>
    </source>
</evidence>
<dbReference type="InterPro" id="IPR009081">
    <property type="entry name" value="PP-bd_ACP"/>
</dbReference>
<dbReference type="PROSITE" id="PS00012">
    <property type="entry name" value="PHOSPHOPANTETHEINE"/>
    <property type="match status" value="1"/>
</dbReference>
<dbReference type="InterPro" id="IPR025110">
    <property type="entry name" value="AMP-bd_C"/>
</dbReference>
<dbReference type="InterPro" id="IPR029058">
    <property type="entry name" value="AB_hydrolase_fold"/>
</dbReference>
<dbReference type="InterPro" id="IPR036736">
    <property type="entry name" value="ACP-like_sf"/>
</dbReference>
<dbReference type="InterPro" id="IPR044894">
    <property type="entry name" value="TubC_N_sf"/>
</dbReference>
<dbReference type="CDD" id="cd19531">
    <property type="entry name" value="LCL_NRPS-like"/>
    <property type="match status" value="1"/>
</dbReference>
<evidence type="ECO:0000313" key="7">
    <source>
        <dbReference type="Proteomes" id="UP000518288"/>
    </source>
</evidence>
<name>A0A7Y9R3F8_9BURK</name>
<sequence>MTAPLTEPINEPITALITELAGLDIRLSLDGEALRINGPAGRLPLALIARLKAHKPALIAFLREHAAPAPAATFTRLPRPAHLPLSWSQQRLWFLHQLDGPSATYNIPLALRLHGPLDVAALAAAWREIEQRHEVLRTTFVEVDGQTCQHLHPPAFTLHQTDLTAMAVQPAAAREAALQALADDEAAQVFDLARGPLWRVRLARLDSVDHALFVTMHHAISDGWSVGLLTRELSALYAHQLGQPVERPAPLALQYADYAVWQRDPRQIEATERQLAYWTRQLANVPAQPLLLTDRPRPSMPSHQGERLLAPLPPALSSALERFARERGATLFMVLQTAFAALLARHTRQDDLCIGTPIANRQIAEVEPLVGFFVNTLVLRHDLSGEPDFETLLDRVRRTTLDAFQHQSVPFERVVEALQPERTLVFSPLFQVLFVLQNTPRETLTLGPVRFGPLQAAQQVAKFELTLTVWEDGDTLTPAWTWATDLFDRATIERMAAHYQQLLEGLLANPRQSVNRLPMLGAAERRQVLTDWNDTAADYPTDRCLHQLFEAQAARTPEALAVTDGHRTLRYRELDAQANLLAGVLRAAGVGPEVLTGLCVERSTDLLVGLLGILKAGGAYLPLDPAHPPARLAAMRQDARLDVLVTQASLCGELLPGPERIVVLDRLEDEHDAAPCPAVVVTPEHLAYVVYTSGSTGQPKGVEVTHRSLVNYLEWCVRTYPVAAGRGVPVNGSFGFDGTVPALLAPLLVGRQVILLPEDQQFERLAEALRGRGESGNEAPFSLVKGTPTHLDLLHRLLGPPDATAPLRTQALVLGGEALPRALLDTWWQHAPHSRVFNQYGPTEATVACCWHEARPQDTPTATVPIGRPVANTQVYLLDPHGEPVPIGVPGELCVGGVQVARGYRHQPDLTAERFIANPFGAGRLYRTGDLARWQADGCLEYLGRIDQQIKVNGVRIEPGEIEARLHQCDGVTAAAVVARETPGGGRQLVAYVVGPDVTPERLRAELMRMLPAFMVPARFVHLPALPLTPNGKLDRRALPEPAPLAEAATLVAPRTPAEALLAAVWREVLRHDTIGVTDNFFQVGGDSILGIQIVSRARAAGLHLSPRDLFQHQTIAELATVARFEPQTGADRSTVHGPASGPLPLTPIQRRFFAQDWAEPQHFNQAMLLELDPQAEDGALETALQALVDHHDALRTRFVRDASGQWQASLAAVDPATPGAHLTLERLDLSALPDRDWSAALQAQTTDCQRGLDLASGRLVRVLRIVRGTRRLLLVVIHHLVVDGVSWRLVLEDLQTAYRQAADGTVPRLPARTLSFADWARQLQAHGPAAVADERAFWTSVCAGGAPVLPIDHCTGPDDHASATVVTNRLDVADTTALLHEAPAAWHTRINDLLLTALLRAWQRWSGQRELLLSLEGHGREDVFDGARDVDVSRTVGWFTALFPVRLSLPDADDPGAAIRQVKEQLRRTPSHGIGHGLLHHLGGDAHLAIAPGLCFNYLGQFDQSVGGDGLVRALAPEDVGPTRSPTAPRAHLLDVTCLVTGGQLEIVWGYSRHRHHAASIERLAELFRDSLRELITHCRTPGVGGHTPSDFPDAGLDQGALDRLLQAIARANPDPQPVHRRIEAIHPLSPSQQGMLMETLAHAGSGIHVEQSVLSWHGPFDRIAFGHAWQALLARHAALRSGFAWDGLDEPLQYVLRQAVLPIADHDLRGLDAEAQRAQVMRLAEAERRRGFAPAEVPLMRLVLLRAGDDTRHLIWTRHHLLSDGWSVSVMTRDFMALYQAACRGEAATLAPARPYAAYIGWLRAQAPASEAFWRGYLAGLRQPPRLGHSAGSTEAVAGHASHDTVLPVALGTQLGALGRQHGLTTGTLMQAAWALLLHHLGGARDLAFGTTVSGRPPELAGVEQMVGMFINSVPVRVRLPDSGDVPLLDWLHTLQEQALEAQPYGHCAAGQIQSWSEVLAGQPLYDSLLVFENYPVDAGAPDDGDHAPRIVPFVIEGDDATGARTRHALTVLVIPGAAMRLRFIRDRRRLDEGTVVDIAARLTDLLVRIAESPGQPLSALIRPPETAETAQRHVGLLASPTADKTPPVPPRTETERQLVDLWQNLLGTRPIGIQDSFFDLGGHSLAALRLMARIRQQFQRNLPLATLLHNPTIETVARLLAEPEGSAQAAAWQTLVPMPSRGSGLPFHCVPGAGGNPLYLHALARLMDGDRPVYSLQATGLDGETPPHTTVEAIAANHLDAIRRVQPHGPYLLGGHSFGGKVAFEMALQLQRAGQTVAGVVLLDVTAPGEHDDTPLPPWDEARWLVALADAFGTMAGRRSTLAVEPLRALEPAAQLLRFKEELECLELLPAGADVRQARGWVEVFKSNLRTRYQPAGLADFPLVLLRAEEALVSTPDQAPAPAQQHDPFLGWRRWSRDPIERISVPGTHLTMMGQPHLGTLARHLRDCLRRLEERATHAATE</sequence>
<dbReference type="Pfam" id="PF00975">
    <property type="entry name" value="Thioesterase"/>
    <property type="match status" value="1"/>
</dbReference>
<dbReference type="InterPro" id="IPR020806">
    <property type="entry name" value="PKS_PP-bd"/>
</dbReference>
<gene>
    <name evidence="6" type="ORF">BDD16_004508</name>
</gene>
<keyword evidence="3" id="KW-0596">Phosphopantetheine</keyword>
<dbReference type="GO" id="GO:0044550">
    <property type="term" value="P:secondary metabolite biosynthetic process"/>
    <property type="evidence" value="ECO:0007669"/>
    <property type="project" value="UniProtKB-ARBA"/>
</dbReference>
<dbReference type="NCBIfam" id="TIGR01720">
    <property type="entry name" value="NRPS-para261"/>
    <property type="match status" value="1"/>
</dbReference>
<dbReference type="CDD" id="cd05930">
    <property type="entry name" value="A_NRPS"/>
    <property type="match status" value="1"/>
</dbReference>
<dbReference type="Gene3D" id="1.10.1200.10">
    <property type="entry name" value="ACP-like"/>
    <property type="match status" value="2"/>
</dbReference>
<feature type="domain" description="Carrier" evidence="5">
    <location>
        <begin position="1053"/>
        <end position="1127"/>
    </location>
</feature>
<dbReference type="Gene3D" id="3.30.559.30">
    <property type="entry name" value="Nonribosomal peptide synthetase, condensation domain"/>
    <property type="match status" value="3"/>
</dbReference>
<dbReference type="SMART" id="SM00823">
    <property type="entry name" value="PKS_PP"/>
    <property type="match status" value="2"/>
</dbReference>
<comment type="similarity">
    <text evidence="2">Belongs to the ATP-dependent AMP-binding enzyme family.</text>
</comment>
<dbReference type="Gene3D" id="3.40.50.980">
    <property type="match status" value="2"/>
</dbReference>
<dbReference type="GO" id="GO:0031177">
    <property type="term" value="F:phosphopantetheine binding"/>
    <property type="evidence" value="ECO:0007669"/>
    <property type="project" value="InterPro"/>
</dbReference>
<dbReference type="SUPFAM" id="SSF56801">
    <property type="entry name" value="Acetyl-CoA synthetase-like"/>
    <property type="match status" value="1"/>
</dbReference>